<evidence type="ECO:0000256" key="1">
    <source>
        <dbReference type="ARBA" id="ARBA00022801"/>
    </source>
</evidence>
<evidence type="ECO:0000313" key="4">
    <source>
        <dbReference type="Proteomes" id="UP000004217"/>
    </source>
</evidence>
<sequence>MPFALSIGDVAGHDLQAATEMTKASSMLRALAYTADTDGPARTLSRLDQVTHGVSTAALITAMHAVLRQTTGHHWQVTLSNAGHPPPLLIPATGHPQHLNDAATPDLPLCVTPSTVRHEGQFDLHDGDTLLLYTDGLVERRGTDISESMAQLAHRAAALRSSDRPINLLLTA</sequence>
<feature type="domain" description="PPM-type phosphatase" evidence="2">
    <location>
        <begin position="2"/>
        <end position="172"/>
    </location>
</feature>
<gene>
    <name evidence="3" type="ORF">SZN_33816</name>
</gene>
<keyword evidence="1" id="KW-0378">Hydrolase</keyword>
<dbReference type="Pfam" id="PF07228">
    <property type="entry name" value="SpoIIE"/>
    <property type="match status" value="1"/>
</dbReference>
<reference evidence="3 4" key="1">
    <citation type="submission" date="2011-08" db="EMBL/GenBank/DDBJ databases">
        <authorList>
            <person name="Lin Y."/>
            <person name="Hao X."/>
            <person name="Johnstone L."/>
            <person name="Miller S.J."/>
            <person name="Wei G."/>
            <person name="Rensing C."/>
        </authorList>
    </citation>
    <scope>NUCLEOTIDE SEQUENCE [LARGE SCALE GENOMIC DNA]</scope>
    <source>
        <strain evidence="3 4">K42</strain>
    </source>
</reference>
<dbReference type="RefSeq" id="WP_007503801.1">
    <property type="nucleotide sequence ID" value="NZ_AGBF01000248.1"/>
</dbReference>
<dbReference type="GO" id="GO:0016791">
    <property type="term" value="F:phosphatase activity"/>
    <property type="evidence" value="ECO:0007669"/>
    <property type="project" value="TreeGrafter"/>
</dbReference>
<dbReference type="Gene3D" id="3.60.40.10">
    <property type="entry name" value="PPM-type phosphatase domain"/>
    <property type="match status" value="1"/>
</dbReference>
<dbReference type="PANTHER" id="PTHR43156:SF2">
    <property type="entry name" value="STAGE II SPORULATION PROTEIN E"/>
    <property type="match status" value="1"/>
</dbReference>
<dbReference type="InterPro" id="IPR036457">
    <property type="entry name" value="PPM-type-like_dom_sf"/>
</dbReference>
<evidence type="ECO:0000313" key="3">
    <source>
        <dbReference type="EMBL" id="EGX55257.1"/>
    </source>
</evidence>
<organism evidence="3 4">
    <name type="scientific">Streptomyces zinciresistens K42</name>
    <dbReference type="NCBI Taxonomy" id="700597"/>
    <lineage>
        <taxon>Bacteria</taxon>
        <taxon>Bacillati</taxon>
        <taxon>Actinomycetota</taxon>
        <taxon>Actinomycetes</taxon>
        <taxon>Kitasatosporales</taxon>
        <taxon>Streptomycetaceae</taxon>
        <taxon>Streptomyces</taxon>
    </lineage>
</organism>
<dbReference type="AlphaFoldDB" id="G2GML1"/>
<proteinExistence type="predicted"/>
<comment type="caution">
    <text evidence="3">The sequence shown here is derived from an EMBL/GenBank/DDBJ whole genome shotgun (WGS) entry which is preliminary data.</text>
</comment>
<dbReference type="Proteomes" id="UP000004217">
    <property type="component" value="Unassembled WGS sequence"/>
</dbReference>
<dbReference type="InterPro" id="IPR052016">
    <property type="entry name" value="Bact_Sigma-Reg"/>
</dbReference>
<dbReference type="PANTHER" id="PTHR43156">
    <property type="entry name" value="STAGE II SPORULATION PROTEIN E-RELATED"/>
    <property type="match status" value="1"/>
</dbReference>
<dbReference type="SMART" id="SM00331">
    <property type="entry name" value="PP2C_SIG"/>
    <property type="match status" value="1"/>
</dbReference>
<name>G2GML1_9ACTN</name>
<dbReference type="SUPFAM" id="SSF81606">
    <property type="entry name" value="PP2C-like"/>
    <property type="match status" value="1"/>
</dbReference>
<evidence type="ECO:0000259" key="2">
    <source>
        <dbReference type="SMART" id="SM00331"/>
    </source>
</evidence>
<dbReference type="InterPro" id="IPR001932">
    <property type="entry name" value="PPM-type_phosphatase-like_dom"/>
</dbReference>
<protein>
    <recommendedName>
        <fullName evidence="2">PPM-type phosphatase domain-containing protein</fullName>
    </recommendedName>
</protein>
<accession>G2GML1</accession>
<dbReference type="EMBL" id="AGBF01000248">
    <property type="protein sequence ID" value="EGX55257.1"/>
    <property type="molecule type" value="Genomic_DNA"/>
</dbReference>
<keyword evidence="4" id="KW-1185">Reference proteome</keyword>